<feature type="region of interest" description="Disordered" evidence="1">
    <location>
        <begin position="1"/>
        <end position="25"/>
    </location>
</feature>
<reference evidence="3 4" key="1">
    <citation type="submission" date="2021-01" db="EMBL/GenBank/DDBJ databases">
        <title>Whole genome shotgun sequence of Planobispora siamensis NBRC 107568.</title>
        <authorList>
            <person name="Komaki H."/>
            <person name="Tamura T."/>
        </authorList>
    </citation>
    <scope>NUCLEOTIDE SEQUENCE [LARGE SCALE GENOMIC DNA]</scope>
    <source>
        <strain evidence="3 4">NBRC 107568</strain>
    </source>
</reference>
<dbReference type="Pfam" id="PF06197">
    <property type="entry name" value="DUF998"/>
    <property type="match status" value="1"/>
</dbReference>
<evidence type="ECO:0000256" key="1">
    <source>
        <dbReference type="SAM" id="MobiDB-lite"/>
    </source>
</evidence>
<feature type="transmembrane region" description="Helical" evidence="2">
    <location>
        <begin position="218"/>
        <end position="239"/>
    </location>
</feature>
<evidence type="ECO:0008006" key="5">
    <source>
        <dbReference type="Google" id="ProtNLM"/>
    </source>
</evidence>
<dbReference type="Proteomes" id="UP000619788">
    <property type="component" value="Unassembled WGS sequence"/>
</dbReference>
<accession>A0A8J3WM02</accession>
<feature type="transmembrane region" description="Helical" evidence="2">
    <location>
        <begin position="156"/>
        <end position="178"/>
    </location>
</feature>
<keyword evidence="4" id="KW-1185">Reference proteome</keyword>
<feature type="transmembrane region" description="Helical" evidence="2">
    <location>
        <begin position="31"/>
        <end position="52"/>
    </location>
</feature>
<feature type="transmembrane region" description="Helical" evidence="2">
    <location>
        <begin position="108"/>
        <end position="128"/>
    </location>
</feature>
<sequence>MSTYIDSMRTTLLAAPPPSGHPRTDARTKRLLACGVIAGPLFVATFLIAGAARADYDPLRHPVSSLALGGAGWIQSVNFILAGLLTLAFTVGLRRVLRTATGPARGSFWGPLLIGGWAVGLVGAGVFVTDPVGGYPPGTPAVQGEYTGAPAFLHDAFSVFGFTALIAACAVFTVRFAVRHEPGWSILSAVAGLVFTAALVLSTIGFGQVDPLTGIAGLLQRVMAATACIWIACLALHAMRHADRP</sequence>
<keyword evidence="2" id="KW-0472">Membrane</keyword>
<evidence type="ECO:0000256" key="2">
    <source>
        <dbReference type="SAM" id="Phobius"/>
    </source>
</evidence>
<dbReference type="InterPro" id="IPR009339">
    <property type="entry name" value="DUF998"/>
</dbReference>
<keyword evidence="2" id="KW-1133">Transmembrane helix</keyword>
<dbReference type="EMBL" id="BOOJ01000030">
    <property type="protein sequence ID" value="GIH93017.1"/>
    <property type="molecule type" value="Genomic_DNA"/>
</dbReference>
<comment type="caution">
    <text evidence="3">The sequence shown here is derived from an EMBL/GenBank/DDBJ whole genome shotgun (WGS) entry which is preliminary data.</text>
</comment>
<proteinExistence type="predicted"/>
<feature type="transmembrane region" description="Helical" evidence="2">
    <location>
        <begin position="72"/>
        <end position="96"/>
    </location>
</feature>
<feature type="transmembrane region" description="Helical" evidence="2">
    <location>
        <begin position="185"/>
        <end position="206"/>
    </location>
</feature>
<organism evidence="3 4">
    <name type="scientific">Planobispora siamensis</name>
    <dbReference type="NCBI Taxonomy" id="936338"/>
    <lineage>
        <taxon>Bacteria</taxon>
        <taxon>Bacillati</taxon>
        <taxon>Actinomycetota</taxon>
        <taxon>Actinomycetes</taxon>
        <taxon>Streptosporangiales</taxon>
        <taxon>Streptosporangiaceae</taxon>
        <taxon>Planobispora</taxon>
    </lineage>
</organism>
<protein>
    <recommendedName>
        <fullName evidence="5">DUF998 domain-containing protein</fullName>
    </recommendedName>
</protein>
<evidence type="ECO:0000313" key="4">
    <source>
        <dbReference type="Proteomes" id="UP000619788"/>
    </source>
</evidence>
<feature type="compositionally biased region" description="Polar residues" evidence="1">
    <location>
        <begin position="1"/>
        <end position="10"/>
    </location>
</feature>
<dbReference type="AlphaFoldDB" id="A0A8J3WM02"/>
<evidence type="ECO:0000313" key="3">
    <source>
        <dbReference type="EMBL" id="GIH93017.1"/>
    </source>
</evidence>
<gene>
    <name evidence="3" type="ORF">Psi01_36470</name>
</gene>
<name>A0A8J3WM02_9ACTN</name>
<keyword evidence="2" id="KW-0812">Transmembrane</keyword>